<dbReference type="InterPro" id="IPR000488">
    <property type="entry name" value="Death_dom"/>
</dbReference>
<evidence type="ECO:0000313" key="4">
    <source>
        <dbReference type="Proteomes" id="UP000007879"/>
    </source>
</evidence>
<dbReference type="GO" id="GO:0045089">
    <property type="term" value="P:positive regulation of innate immune response"/>
    <property type="evidence" value="ECO:0007669"/>
    <property type="project" value="TreeGrafter"/>
</dbReference>
<dbReference type="InterPro" id="IPR016729">
    <property type="entry name" value="FADD"/>
</dbReference>
<dbReference type="GO" id="GO:0005123">
    <property type="term" value="F:death receptor binding"/>
    <property type="evidence" value="ECO:0007669"/>
    <property type="project" value="TreeGrafter"/>
</dbReference>
<dbReference type="GO" id="GO:0089720">
    <property type="term" value="F:caspase binding"/>
    <property type="evidence" value="ECO:0007669"/>
    <property type="project" value="TreeGrafter"/>
</dbReference>
<dbReference type="AlphaFoldDB" id="A0A1X7UHE5"/>
<reference evidence="4" key="1">
    <citation type="journal article" date="2010" name="Nature">
        <title>The Amphimedon queenslandica genome and the evolution of animal complexity.</title>
        <authorList>
            <person name="Srivastava M."/>
            <person name="Simakov O."/>
            <person name="Chapman J."/>
            <person name="Fahey B."/>
            <person name="Gauthier M.E."/>
            <person name="Mitros T."/>
            <person name="Richards G.S."/>
            <person name="Conaco C."/>
            <person name="Dacre M."/>
            <person name="Hellsten U."/>
            <person name="Larroux C."/>
            <person name="Putnam N.H."/>
            <person name="Stanke M."/>
            <person name="Adamska M."/>
            <person name="Darling A."/>
            <person name="Degnan S.M."/>
            <person name="Oakley T.H."/>
            <person name="Plachetzki D.C."/>
            <person name="Zhai Y."/>
            <person name="Adamski M."/>
            <person name="Calcino A."/>
            <person name="Cummins S.F."/>
            <person name="Goodstein D.M."/>
            <person name="Harris C."/>
            <person name="Jackson D.J."/>
            <person name="Leys S.P."/>
            <person name="Shu S."/>
            <person name="Woodcroft B.J."/>
            <person name="Vervoort M."/>
            <person name="Kosik K.S."/>
            <person name="Manning G."/>
            <person name="Degnan B.M."/>
            <person name="Rokhsar D.S."/>
        </authorList>
    </citation>
    <scope>NUCLEOTIDE SEQUENCE [LARGE SCALE GENOMIC DNA]</scope>
</reference>
<feature type="domain" description="DED" evidence="2">
    <location>
        <begin position="13"/>
        <end position="91"/>
    </location>
</feature>
<dbReference type="Gene3D" id="1.10.533.10">
    <property type="entry name" value="Death Domain, Fas"/>
    <property type="match status" value="2"/>
</dbReference>
<evidence type="ECO:0008006" key="5">
    <source>
        <dbReference type="Google" id="ProtNLM"/>
    </source>
</evidence>
<dbReference type="SMART" id="SM00031">
    <property type="entry name" value="DED"/>
    <property type="match status" value="1"/>
</dbReference>
<dbReference type="PROSITE" id="PS50017">
    <property type="entry name" value="DEATH_DOMAIN"/>
    <property type="match status" value="1"/>
</dbReference>
<evidence type="ECO:0000259" key="2">
    <source>
        <dbReference type="PROSITE" id="PS50168"/>
    </source>
</evidence>
<protein>
    <recommendedName>
        <fullName evidence="5">Death domain-containing protein</fullName>
    </recommendedName>
</protein>
<dbReference type="Pfam" id="PF00531">
    <property type="entry name" value="Death"/>
    <property type="match status" value="1"/>
</dbReference>
<dbReference type="EnsemblMetazoa" id="XM_003387902.3">
    <property type="protein sequence ID" value="XP_003387950.1"/>
    <property type="gene ID" value="LOC100633090"/>
</dbReference>
<dbReference type="EnsemblMetazoa" id="Aqu2.1.27075_001">
    <property type="protein sequence ID" value="Aqu2.1.27075_001"/>
    <property type="gene ID" value="Aqu2.1.27075"/>
</dbReference>
<dbReference type="GO" id="GO:0031265">
    <property type="term" value="C:CD95 death-inducing signaling complex"/>
    <property type="evidence" value="ECO:0007669"/>
    <property type="project" value="TreeGrafter"/>
</dbReference>
<dbReference type="InParanoid" id="A0A1X7UHE5"/>
<dbReference type="SUPFAM" id="SSF47986">
    <property type="entry name" value="DEATH domain"/>
    <property type="match status" value="1"/>
</dbReference>
<proteinExistence type="predicted"/>
<dbReference type="SMART" id="SM00005">
    <property type="entry name" value="DEATH"/>
    <property type="match status" value="1"/>
</dbReference>
<sequence length="197" mass="22952">MESEEEQRRKRLEFRKMLLKVSEGLTSENVADLKHLLRGDIVQSKLEGSSRGIDIFELLIEKNSISSDNIGYLKDCLDFLDRKDLIADLVKPYEERGSITRMTRHKIRDDLDLNTVVLTEIGKEVGKDWKMLARHLSVPEPDIEQINNQYFRDLHEASYQALVRWKDKKGDRATAKVLKRALEDMRLMGVVSKYFDV</sequence>
<dbReference type="CDD" id="cd00045">
    <property type="entry name" value="DED"/>
    <property type="match status" value="1"/>
</dbReference>
<keyword evidence="4" id="KW-1185">Reference proteome</keyword>
<dbReference type="eggNOG" id="ENOG502S2RV">
    <property type="taxonomic scope" value="Eukaryota"/>
</dbReference>
<dbReference type="CDD" id="cd01670">
    <property type="entry name" value="Death"/>
    <property type="match status" value="1"/>
</dbReference>
<evidence type="ECO:0000259" key="1">
    <source>
        <dbReference type="PROSITE" id="PS50017"/>
    </source>
</evidence>
<dbReference type="Pfam" id="PF01335">
    <property type="entry name" value="DED"/>
    <property type="match status" value="1"/>
</dbReference>
<reference evidence="3" key="2">
    <citation type="submission" date="2017-05" db="UniProtKB">
        <authorList>
            <consortium name="EnsemblMetazoa"/>
        </authorList>
    </citation>
    <scope>IDENTIFICATION</scope>
</reference>
<name>A0A1X7UHE5_AMPQE</name>
<dbReference type="GO" id="GO:0042981">
    <property type="term" value="P:regulation of apoptotic process"/>
    <property type="evidence" value="ECO:0007669"/>
    <property type="project" value="InterPro"/>
</dbReference>
<feature type="domain" description="Death" evidence="1">
    <location>
        <begin position="114"/>
        <end position="197"/>
    </location>
</feature>
<dbReference type="Proteomes" id="UP000007879">
    <property type="component" value="Unassembled WGS sequence"/>
</dbReference>
<dbReference type="OMA" id="CKMNLVA"/>
<dbReference type="PANTHER" id="PTHR15077:SF10">
    <property type="entry name" value="FAS-ASSOCIATED DEATH DOMAIN PROTEIN"/>
    <property type="match status" value="1"/>
</dbReference>
<dbReference type="FunCoup" id="A0A1X7UHE5">
    <property type="interactions" value="158"/>
</dbReference>
<dbReference type="InterPro" id="IPR011029">
    <property type="entry name" value="DEATH-like_dom_sf"/>
</dbReference>
<gene>
    <name evidence="3" type="primary">100633090</name>
</gene>
<dbReference type="OrthoDB" id="100767at2759"/>
<evidence type="ECO:0000313" key="3">
    <source>
        <dbReference type="EnsemblMetazoa" id="Aqu2.1.27075_001"/>
    </source>
</evidence>
<dbReference type="PANTHER" id="PTHR15077">
    <property type="entry name" value="FAS-ASSOCIATING DEATH DOMAIN-CONTAINING PROTEIN FADD"/>
    <property type="match status" value="1"/>
</dbReference>
<dbReference type="InterPro" id="IPR001875">
    <property type="entry name" value="DED_dom"/>
</dbReference>
<organism evidence="3">
    <name type="scientific">Amphimedon queenslandica</name>
    <name type="common">Sponge</name>
    <dbReference type="NCBI Taxonomy" id="400682"/>
    <lineage>
        <taxon>Eukaryota</taxon>
        <taxon>Metazoa</taxon>
        <taxon>Porifera</taxon>
        <taxon>Demospongiae</taxon>
        <taxon>Heteroscleromorpha</taxon>
        <taxon>Haplosclerida</taxon>
        <taxon>Niphatidae</taxon>
        <taxon>Amphimedon</taxon>
    </lineage>
</organism>
<dbReference type="STRING" id="400682.A0A1X7UHE5"/>
<dbReference type="PROSITE" id="PS50168">
    <property type="entry name" value="DED"/>
    <property type="match status" value="1"/>
</dbReference>
<dbReference type="KEGG" id="aqu:100633090"/>
<dbReference type="GO" id="GO:0097191">
    <property type="term" value="P:extrinsic apoptotic signaling pathway"/>
    <property type="evidence" value="ECO:0007669"/>
    <property type="project" value="TreeGrafter"/>
</dbReference>
<accession>A0A1X7UHE5</accession>